<comment type="caution">
    <text evidence="7">The sequence shown here is derived from an EMBL/GenBank/DDBJ whole genome shotgun (WGS) entry which is preliminary data.</text>
</comment>
<proteinExistence type="predicted"/>
<dbReference type="Pfam" id="PF00403">
    <property type="entry name" value="HMA"/>
    <property type="match status" value="1"/>
</dbReference>
<feature type="signal peptide" evidence="5">
    <location>
        <begin position="1"/>
        <end position="17"/>
    </location>
</feature>
<dbReference type="PROSITE" id="PS50846">
    <property type="entry name" value="HMA_2"/>
    <property type="match status" value="1"/>
</dbReference>
<sequence>MKKVLITMAALVSLASADQLLKLNVSGMTCPACVKNVKGTLNEVKGVKESSVYLKEGRAEVKAENGIKPESLCDAVKQAGYGCAVAK</sequence>
<evidence type="ECO:0000256" key="3">
    <source>
        <dbReference type="ARBA" id="ARBA00022967"/>
    </source>
</evidence>
<dbReference type="CDD" id="cd00371">
    <property type="entry name" value="HMA"/>
    <property type="match status" value="1"/>
</dbReference>
<evidence type="ECO:0000256" key="4">
    <source>
        <dbReference type="ARBA" id="ARBA00023065"/>
    </source>
</evidence>
<dbReference type="EMBL" id="DLUI01000061">
    <property type="protein sequence ID" value="DAB38804.1"/>
    <property type="molecule type" value="Genomic_DNA"/>
</dbReference>
<dbReference type="InterPro" id="IPR001802">
    <property type="entry name" value="MerP/CopZ"/>
</dbReference>
<dbReference type="FunFam" id="3.30.70.100:FF:000001">
    <property type="entry name" value="ATPase copper transporting beta"/>
    <property type="match status" value="1"/>
</dbReference>
<dbReference type="GO" id="GO:0055070">
    <property type="term" value="P:copper ion homeostasis"/>
    <property type="evidence" value="ECO:0007669"/>
    <property type="project" value="TreeGrafter"/>
</dbReference>
<dbReference type="PROSITE" id="PS01047">
    <property type="entry name" value="HMA_1"/>
    <property type="match status" value="1"/>
</dbReference>
<dbReference type="AlphaFoldDB" id="A0A2D3WM69"/>
<evidence type="ECO:0000313" key="8">
    <source>
        <dbReference type="Proteomes" id="UP000228859"/>
    </source>
</evidence>
<keyword evidence="5" id="KW-0732">Signal</keyword>
<dbReference type="GO" id="GO:0043682">
    <property type="term" value="F:P-type divalent copper transporter activity"/>
    <property type="evidence" value="ECO:0007669"/>
    <property type="project" value="TreeGrafter"/>
</dbReference>
<dbReference type="Proteomes" id="UP000228859">
    <property type="component" value="Unassembled WGS sequence"/>
</dbReference>
<evidence type="ECO:0000256" key="5">
    <source>
        <dbReference type="SAM" id="SignalP"/>
    </source>
</evidence>
<evidence type="ECO:0000256" key="1">
    <source>
        <dbReference type="ARBA" id="ARBA00022448"/>
    </source>
</evidence>
<keyword evidence="3" id="KW-1278">Translocase</keyword>
<dbReference type="GO" id="GO:0005507">
    <property type="term" value="F:copper ion binding"/>
    <property type="evidence" value="ECO:0007669"/>
    <property type="project" value="TreeGrafter"/>
</dbReference>
<dbReference type="GO" id="GO:0016020">
    <property type="term" value="C:membrane"/>
    <property type="evidence" value="ECO:0007669"/>
    <property type="project" value="TreeGrafter"/>
</dbReference>
<dbReference type="InterPro" id="IPR036163">
    <property type="entry name" value="HMA_dom_sf"/>
</dbReference>
<keyword evidence="4" id="KW-0406">Ion transport</keyword>
<gene>
    <name evidence="7" type="ORF">CFH83_04015</name>
</gene>
<accession>A0A2D3WM69</accession>
<evidence type="ECO:0000259" key="6">
    <source>
        <dbReference type="PROSITE" id="PS50846"/>
    </source>
</evidence>
<dbReference type="Gene3D" id="3.30.70.100">
    <property type="match status" value="1"/>
</dbReference>
<feature type="domain" description="HMA" evidence="6">
    <location>
        <begin position="19"/>
        <end position="84"/>
    </location>
</feature>
<name>A0A2D3WM69_9BACT</name>
<keyword evidence="1" id="KW-0813">Transport</keyword>
<protein>
    <recommendedName>
        <fullName evidence="6">HMA domain-containing protein</fullName>
    </recommendedName>
</protein>
<feature type="chain" id="PRO_5013649273" description="HMA domain-containing protein" evidence="5">
    <location>
        <begin position="18"/>
        <end position="87"/>
    </location>
</feature>
<dbReference type="PANTHER" id="PTHR43520">
    <property type="entry name" value="ATP7, ISOFORM B"/>
    <property type="match status" value="1"/>
</dbReference>
<organism evidence="7 8">
    <name type="scientific">Sulfuricurvum kujiense</name>
    <dbReference type="NCBI Taxonomy" id="148813"/>
    <lineage>
        <taxon>Bacteria</taxon>
        <taxon>Pseudomonadati</taxon>
        <taxon>Campylobacterota</taxon>
        <taxon>Epsilonproteobacteria</taxon>
        <taxon>Campylobacterales</taxon>
        <taxon>Sulfurimonadaceae</taxon>
        <taxon>Sulfuricurvum</taxon>
    </lineage>
</organism>
<dbReference type="InterPro" id="IPR006121">
    <property type="entry name" value="HMA_dom"/>
</dbReference>
<dbReference type="RefSeq" id="WP_294895045.1">
    <property type="nucleotide sequence ID" value="NZ_DLUI01000061.1"/>
</dbReference>
<dbReference type="InterPro" id="IPR017969">
    <property type="entry name" value="Heavy-metal-associated_CS"/>
</dbReference>
<dbReference type="SUPFAM" id="SSF55008">
    <property type="entry name" value="HMA, heavy metal-associated domain"/>
    <property type="match status" value="1"/>
</dbReference>
<keyword evidence="2" id="KW-0479">Metal-binding</keyword>
<dbReference type="PANTHER" id="PTHR43520:SF8">
    <property type="entry name" value="P-TYPE CU(+) TRANSPORTER"/>
    <property type="match status" value="1"/>
</dbReference>
<dbReference type="PRINTS" id="PR00946">
    <property type="entry name" value="HGSCAVENGER"/>
</dbReference>
<reference evidence="7 8" key="1">
    <citation type="journal article" date="2017" name="Front. Microbiol.">
        <title>Comparative Genomic Analysis of the Class Epsilonproteobacteria and Proposed Reclassification to Epsilonbacteraeota (phyl. nov.).</title>
        <authorList>
            <person name="Waite D.W."/>
            <person name="Vanwonterghem I."/>
            <person name="Rinke C."/>
            <person name="Parks D.H."/>
            <person name="Zhang Y."/>
            <person name="Takai K."/>
            <person name="Sievert S.M."/>
            <person name="Simon J."/>
            <person name="Campbell B.J."/>
            <person name="Hanson T.E."/>
            <person name="Woyke T."/>
            <person name="Klotz M.G."/>
            <person name="Hugenholtz P."/>
        </authorList>
    </citation>
    <scope>NUCLEOTIDE SEQUENCE [LARGE SCALE GENOMIC DNA]</scope>
    <source>
        <strain evidence="7">UBA12443</strain>
    </source>
</reference>
<evidence type="ECO:0000256" key="2">
    <source>
        <dbReference type="ARBA" id="ARBA00022723"/>
    </source>
</evidence>
<evidence type="ECO:0000313" key="7">
    <source>
        <dbReference type="EMBL" id="DAB38804.1"/>
    </source>
</evidence>